<feature type="coiled-coil region" evidence="4">
    <location>
        <begin position="65"/>
        <end position="95"/>
    </location>
</feature>
<keyword evidence="5" id="KW-0472">Membrane</keyword>
<dbReference type="PANTHER" id="PTHR43065:SF42">
    <property type="entry name" value="TWO-COMPONENT SENSOR PPRA"/>
    <property type="match status" value="1"/>
</dbReference>
<dbReference type="CDD" id="cd00082">
    <property type="entry name" value="HisKA"/>
    <property type="match status" value="1"/>
</dbReference>
<evidence type="ECO:0000313" key="7">
    <source>
        <dbReference type="EMBL" id="MBO0950365.1"/>
    </source>
</evidence>
<dbReference type="InterPro" id="IPR003594">
    <property type="entry name" value="HATPase_dom"/>
</dbReference>
<evidence type="ECO:0000256" key="1">
    <source>
        <dbReference type="ARBA" id="ARBA00000085"/>
    </source>
</evidence>
<keyword evidence="5" id="KW-0812">Transmembrane</keyword>
<dbReference type="Pfam" id="PF02518">
    <property type="entry name" value="HATPase_c"/>
    <property type="match status" value="1"/>
</dbReference>
<proteinExistence type="predicted"/>
<protein>
    <recommendedName>
        <fullName evidence="2">histidine kinase</fullName>
        <ecNumber evidence="2">2.7.13.3</ecNumber>
    </recommendedName>
</protein>
<dbReference type="InterPro" id="IPR005467">
    <property type="entry name" value="His_kinase_dom"/>
</dbReference>
<dbReference type="SUPFAM" id="SSF47384">
    <property type="entry name" value="Homodimeric domain of signal transducing histidine kinase"/>
    <property type="match status" value="1"/>
</dbReference>
<accession>A0ABS3JK25</accession>
<dbReference type="InterPro" id="IPR004358">
    <property type="entry name" value="Sig_transdc_His_kin-like_C"/>
</dbReference>
<dbReference type="SMART" id="SM00388">
    <property type="entry name" value="HisKA"/>
    <property type="match status" value="1"/>
</dbReference>
<keyword evidence="5" id="KW-1133">Transmembrane helix</keyword>
<dbReference type="EMBL" id="JAFMYW010000005">
    <property type="protein sequence ID" value="MBO0950365.1"/>
    <property type="molecule type" value="Genomic_DNA"/>
</dbReference>
<comment type="catalytic activity">
    <reaction evidence="1">
        <text>ATP + protein L-histidine = ADP + protein N-phospho-L-histidine.</text>
        <dbReference type="EC" id="2.7.13.3"/>
    </reaction>
</comment>
<dbReference type="Gene3D" id="3.30.565.10">
    <property type="entry name" value="Histidine kinase-like ATPase, C-terminal domain"/>
    <property type="match status" value="1"/>
</dbReference>
<organism evidence="7 8">
    <name type="scientific">Fibrella forsythiae</name>
    <dbReference type="NCBI Taxonomy" id="2817061"/>
    <lineage>
        <taxon>Bacteria</taxon>
        <taxon>Pseudomonadati</taxon>
        <taxon>Bacteroidota</taxon>
        <taxon>Cytophagia</taxon>
        <taxon>Cytophagales</taxon>
        <taxon>Spirosomataceae</taxon>
        <taxon>Fibrella</taxon>
    </lineage>
</organism>
<dbReference type="GO" id="GO:0016301">
    <property type="term" value="F:kinase activity"/>
    <property type="evidence" value="ECO:0007669"/>
    <property type="project" value="UniProtKB-KW"/>
</dbReference>
<feature type="transmembrane region" description="Helical" evidence="5">
    <location>
        <begin position="45"/>
        <end position="64"/>
    </location>
</feature>
<evidence type="ECO:0000256" key="2">
    <source>
        <dbReference type="ARBA" id="ARBA00012438"/>
    </source>
</evidence>
<evidence type="ECO:0000313" key="8">
    <source>
        <dbReference type="Proteomes" id="UP000664628"/>
    </source>
</evidence>
<dbReference type="Gene3D" id="1.10.287.130">
    <property type="match status" value="1"/>
</dbReference>
<dbReference type="Proteomes" id="UP000664628">
    <property type="component" value="Unassembled WGS sequence"/>
</dbReference>
<sequence length="350" mass="39134">MGMIFFRNFWKLFMLFWVNVAAFFAVRYAITVIPPFLYIPEMRDVYNANIVLFFAGLFAVVYYFRVENSRQEKQLNRQNEQLQASLADLHAAQAQLVQREKLASLGELTAGVAHEIQNPLNFVNNFAELSGELADEHDKGANRDANLEADLLTDLQQNIGKISEHGKRAAAIVRSMLEHSRTSTGDREPTNLNTLCADYLQLSYGALKIEAHLPPPGYRTELDPDLIPLNVIPQDIGRVLLNLINNAFYAVLQRQRNEPGTFRPEIWVKTQQLTDRVEIRVGDNGTGIDSAIQAKIFQPFFTTKPTGSGTGLGLSLSYDIITKGYGGTLCVQSQPGQGAEFSVTLPIRLK</sequence>
<dbReference type="InterPro" id="IPR036097">
    <property type="entry name" value="HisK_dim/P_sf"/>
</dbReference>
<dbReference type="PANTHER" id="PTHR43065">
    <property type="entry name" value="SENSOR HISTIDINE KINASE"/>
    <property type="match status" value="1"/>
</dbReference>
<dbReference type="Pfam" id="PF00512">
    <property type="entry name" value="HisKA"/>
    <property type="match status" value="1"/>
</dbReference>
<dbReference type="PRINTS" id="PR00344">
    <property type="entry name" value="BCTRLSENSOR"/>
</dbReference>
<reference evidence="7 8" key="1">
    <citation type="submission" date="2021-03" db="EMBL/GenBank/DDBJ databases">
        <title>Fibrella sp. HMF5405 genome sequencing and assembly.</title>
        <authorList>
            <person name="Kang H."/>
            <person name="Kim H."/>
            <person name="Bae S."/>
            <person name="Joh K."/>
        </authorList>
    </citation>
    <scope>NUCLEOTIDE SEQUENCE [LARGE SCALE GENOMIC DNA]</scope>
    <source>
        <strain evidence="7 8">HMF5405</strain>
    </source>
</reference>
<evidence type="ECO:0000256" key="5">
    <source>
        <dbReference type="SAM" id="Phobius"/>
    </source>
</evidence>
<comment type="caution">
    <text evidence="7">The sequence shown here is derived from an EMBL/GenBank/DDBJ whole genome shotgun (WGS) entry which is preliminary data.</text>
</comment>
<keyword evidence="4" id="KW-0175">Coiled coil</keyword>
<dbReference type="SUPFAM" id="SSF55874">
    <property type="entry name" value="ATPase domain of HSP90 chaperone/DNA topoisomerase II/histidine kinase"/>
    <property type="match status" value="1"/>
</dbReference>
<dbReference type="InterPro" id="IPR003661">
    <property type="entry name" value="HisK_dim/P_dom"/>
</dbReference>
<evidence type="ECO:0000256" key="4">
    <source>
        <dbReference type="SAM" id="Coils"/>
    </source>
</evidence>
<feature type="domain" description="Histidine kinase" evidence="6">
    <location>
        <begin position="111"/>
        <end position="349"/>
    </location>
</feature>
<dbReference type="InterPro" id="IPR036890">
    <property type="entry name" value="HATPase_C_sf"/>
</dbReference>
<keyword evidence="3" id="KW-0597">Phosphoprotein</keyword>
<dbReference type="SMART" id="SM00387">
    <property type="entry name" value="HATPase_c"/>
    <property type="match status" value="1"/>
</dbReference>
<name>A0ABS3JK25_9BACT</name>
<keyword evidence="7" id="KW-0418">Kinase</keyword>
<gene>
    <name evidence="7" type="ORF">J2I46_17350</name>
</gene>
<keyword evidence="7" id="KW-0808">Transferase</keyword>
<dbReference type="EC" id="2.7.13.3" evidence="2"/>
<feature type="transmembrane region" description="Helical" evidence="5">
    <location>
        <begin position="12"/>
        <end position="39"/>
    </location>
</feature>
<evidence type="ECO:0000259" key="6">
    <source>
        <dbReference type="PROSITE" id="PS50109"/>
    </source>
</evidence>
<dbReference type="PROSITE" id="PS50109">
    <property type="entry name" value="HIS_KIN"/>
    <property type="match status" value="1"/>
</dbReference>
<evidence type="ECO:0000256" key="3">
    <source>
        <dbReference type="ARBA" id="ARBA00022553"/>
    </source>
</evidence>
<keyword evidence="8" id="KW-1185">Reference proteome</keyword>